<evidence type="ECO:0000256" key="2">
    <source>
        <dbReference type="SAM" id="Phobius"/>
    </source>
</evidence>
<sequence length="65" mass="7650">MTKKDENHPKPSLAQQDALKRLDQVEEEKRKPYKKKKEPVSFRSIIMTLLLILILGLMIGNYFVH</sequence>
<dbReference type="AlphaFoldDB" id="A0A0U5JGQ5"/>
<evidence type="ECO:0000313" key="5">
    <source>
        <dbReference type="Proteomes" id="UP000194286"/>
    </source>
</evidence>
<dbReference type="EMBL" id="MIMU01000104">
    <property type="protein sequence ID" value="OTA83655.1"/>
    <property type="molecule type" value="Genomic_DNA"/>
</dbReference>
<evidence type="ECO:0000313" key="4">
    <source>
        <dbReference type="EMBL" id="OTA83655.1"/>
    </source>
</evidence>
<protein>
    <submittedName>
        <fullName evidence="3">Uncharacterized protein</fullName>
    </submittedName>
</protein>
<keyword evidence="2" id="KW-1133">Transmembrane helix</keyword>
<name>A0A0U5JGQ5_LIMRT</name>
<evidence type="ECO:0000256" key="1">
    <source>
        <dbReference type="SAM" id="MobiDB-lite"/>
    </source>
</evidence>
<reference evidence="4 5" key="2">
    <citation type="submission" date="2016-09" db="EMBL/GenBank/DDBJ databases">
        <title>Lactobacillus reuteri KLR3005, genome sequencing and assembly.</title>
        <authorList>
            <person name="Lee J.-Y."/>
            <person name="Kim E.B."/>
            <person name="Choi Y.-J."/>
        </authorList>
    </citation>
    <scope>NUCLEOTIDE SEQUENCE [LARGE SCALE GENOMIC DNA]</scope>
    <source>
        <strain evidence="4 5">KLR3005</strain>
    </source>
</reference>
<gene>
    <name evidence="4" type="ORF">BHL82_07710</name>
    <name evidence="3" type="ORF">LRLP16767_LRPG3B_00931</name>
</gene>
<keyword evidence="2" id="KW-0812">Transmembrane</keyword>
<feature type="region of interest" description="Disordered" evidence="1">
    <location>
        <begin position="1"/>
        <end position="38"/>
    </location>
</feature>
<reference evidence="3" key="1">
    <citation type="submission" date="2015-10" db="EMBL/GenBank/DDBJ databases">
        <authorList>
            <person name="Gilbert D.G."/>
        </authorList>
    </citation>
    <scope>NUCLEOTIDE SEQUENCE</scope>
    <source>
        <strain evidence="3">Pg-3b</strain>
    </source>
</reference>
<dbReference type="RefSeq" id="WP_086132052.1">
    <property type="nucleotide sequence ID" value="NZ_JBNPMR010000054.1"/>
</dbReference>
<dbReference type="Proteomes" id="UP000194286">
    <property type="component" value="Unassembled WGS sequence"/>
</dbReference>
<feature type="compositionally biased region" description="Basic and acidic residues" evidence="1">
    <location>
        <begin position="18"/>
        <end position="30"/>
    </location>
</feature>
<feature type="transmembrane region" description="Helical" evidence="2">
    <location>
        <begin position="40"/>
        <end position="64"/>
    </location>
</feature>
<keyword evidence="2" id="KW-0472">Membrane</keyword>
<evidence type="ECO:0000313" key="3">
    <source>
        <dbReference type="EMBL" id="CUR37138.1"/>
    </source>
</evidence>
<accession>A0A0U5JGQ5</accession>
<organism evidence="3">
    <name type="scientific">Limosilactobacillus reuteri</name>
    <name type="common">Lactobacillus reuteri</name>
    <dbReference type="NCBI Taxonomy" id="1598"/>
    <lineage>
        <taxon>Bacteria</taxon>
        <taxon>Bacillati</taxon>
        <taxon>Bacillota</taxon>
        <taxon>Bacilli</taxon>
        <taxon>Lactobacillales</taxon>
        <taxon>Lactobacillaceae</taxon>
        <taxon>Limosilactobacillus</taxon>
    </lineage>
</organism>
<dbReference type="EMBL" id="LN887247">
    <property type="protein sequence ID" value="CUR37138.1"/>
    <property type="molecule type" value="Genomic_DNA"/>
</dbReference>
<proteinExistence type="predicted"/>